<feature type="chain" id="PRO_5031395435" evidence="1">
    <location>
        <begin position="22"/>
        <end position="941"/>
    </location>
</feature>
<dbReference type="InterPro" id="IPR052025">
    <property type="entry name" value="Xyloglucanase_GH74"/>
</dbReference>
<proteinExistence type="predicted"/>
<evidence type="ECO:0000256" key="1">
    <source>
        <dbReference type="SAM" id="SignalP"/>
    </source>
</evidence>
<dbReference type="CDD" id="cd15482">
    <property type="entry name" value="Sialidase_non-viral"/>
    <property type="match status" value="3"/>
</dbReference>
<dbReference type="PANTHER" id="PTHR43739">
    <property type="entry name" value="XYLOGLUCANASE (EUROFUNG)"/>
    <property type="match status" value="1"/>
</dbReference>
<feature type="signal peptide" evidence="1">
    <location>
        <begin position="1"/>
        <end position="21"/>
    </location>
</feature>
<gene>
    <name evidence="2" type="ORF">HNQ52_000104</name>
</gene>
<organism evidence="2 3">
    <name type="scientific">Chiayiivirga flava</name>
    <dbReference type="NCBI Taxonomy" id="659595"/>
    <lineage>
        <taxon>Bacteria</taxon>
        <taxon>Pseudomonadati</taxon>
        <taxon>Pseudomonadota</taxon>
        <taxon>Gammaproteobacteria</taxon>
        <taxon>Lysobacterales</taxon>
        <taxon>Lysobacteraceae</taxon>
        <taxon>Chiayiivirga</taxon>
    </lineage>
</organism>
<protein>
    <submittedName>
        <fullName evidence="2">Photosystem II stability/assembly factor-like uncharacterized protein</fullName>
    </submittedName>
</protein>
<dbReference type="Gene3D" id="2.130.10.10">
    <property type="entry name" value="YVTN repeat-like/Quinoprotein amine dehydrogenase"/>
    <property type="match status" value="5"/>
</dbReference>
<dbReference type="GO" id="GO:0010411">
    <property type="term" value="P:xyloglucan metabolic process"/>
    <property type="evidence" value="ECO:0007669"/>
    <property type="project" value="TreeGrafter"/>
</dbReference>
<dbReference type="AlphaFoldDB" id="A0A7W8FZF4"/>
<dbReference type="EMBL" id="JACHHP010000001">
    <property type="protein sequence ID" value="MBB5206588.1"/>
    <property type="molecule type" value="Genomic_DNA"/>
</dbReference>
<name>A0A7W8FZF4_9GAMM</name>
<keyword evidence="3" id="KW-1185">Reference proteome</keyword>
<dbReference type="PANTHER" id="PTHR43739:SF5">
    <property type="entry name" value="EXO-ALPHA-SIALIDASE"/>
    <property type="match status" value="1"/>
</dbReference>
<reference evidence="2 3" key="1">
    <citation type="submission" date="2020-08" db="EMBL/GenBank/DDBJ databases">
        <title>Genomic Encyclopedia of Type Strains, Phase IV (KMG-IV): sequencing the most valuable type-strain genomes for metagenomic binning, comparative biology and taxonomic classification.</title>
        <authorList>
            <person name="Goeker M."/>
        </authorList>
    </citation>
    <scope>NUCLEOTIDE SEQUENCE [LARGE SCALE GENOMIC DNA]</scope>
    <source>
        <strain evidence="2 3">DSM 24163</strain>
    </source>
</reference>
<evidence type="ECO:0000313" key="3">
    <source>
        <dbReference type="Proteomes" id="UP000521199"/>
    </source>
</evidence>
<comment type="caution">
    <text evidence="2">The sequence shown here is derived from an EMBL/GenBank/DDBJ whole genome shotgun (WGS) entry which is preliminary data.</text>
</comment>
<dbReference type="RefSeq" id="WP_183958708.1">
    <property type="nucleotide sequence ID" value="NZ_JACHHP010000001.1"/>
</dbReference>
<keyword evidence="1" id="KW-0732">Signal</keyword>
<evidence type="ECO:0000313" key="2">
    <source>
        <dbReference type="EMBL" id="MBB5206588.1"/>
    </source>
</evidence>
<sequence>MRKTQRCMLALLAAAAGVAQAGPGVWTTTGPEGGATMQIVVDPTAPGTLTLAARGGLYRSTDGGDSWSRFEDGLLYQYPYGLVASDTGDAMFVAPDAGTLFRSSGGAGWSPTGLSLPPGAYLLDLSLRAGGDQHLALATSVGVLTSGDGGASFAPAAGTGLPAGVDMARIEHAAGSRLYAAYGQAVPPFTAQVFRSDDNGGTWTPTADLPGFAGFVSYGDGDLEAAPADADRIYFASNGAVYRSNDAGGSWIECATTPGNHRQLAVDAGDPDRLWLATGEALASSTDGCATWTLHGSGLSADGTRPDALVTVVPASGFPVDDRVWVGTEHGGVYRSDDAAATFSAINTGMISSNVRAIAVHPLAASRILVGYGDATSPSATLWRSDDGGGSWTRSNGGLDAVQLRGLAIDPTTAATTATTHVYAVGSSRRLGVAPDPSNTDGGIYKSTDGGVTWSTIDAGLPATYFGTRYIGTVRNIVLDPRSCASPPASGPCTAGPLQTAYVTASGRANHTSGVYEAARVYKSTNAGLTWAASDIGLPLPSLAGPCPTSQIAVPLVIDPRSPDTLYLGLTLNQTDPACPEPTVANGIFKSTDGGATWVHASGGLARVGGPGSSHYNVLALAMDPNDSDVLYAGGYRDSYDFSGGRVFKSIDAGASWSEVSVGVAGADVRALVVDPSDSDTVYAGVGGGSPADPSGVYRSTDGGLTWNSFSIGLPVDAATALTVDPHDATRLLAGTPGGLWEFTQVADEDSDGAVTSVEDAAPNGGDANGNGVQDAGESDVASFFGIADAAPGRGAAPPPAITLDVLPLAGTCARINNAHAIAGGRLPHDVARGVAATLFDRGVLRFELPDCERARVTVTFHGADDSDPDWVWRNYGPLQPGVAGSFGWYTFAGARKIAADTWELTIDAGERGNYRDDAASILFVGAPGFVDIHLFGDGLE</sequence>
<dbReference type="Proteomes" id="UP000521199">
    <property type="component" value="Unassembled WGS sequence"/>
</dbReference>
<dbReference type="SUPFAM" id="SSF110296">
    <property type="entry name" value="Oligoxyloglucan reducing end-specific cellobiohydrolase"/>
    <property type="match status" value="3"/>
</dbReference>
<accession>A0A7W8FZF4</accession>
<dbReference type="InterPro" id="IPR015943">
    <property type="entry name" value="WD40/YVTN_repeat-like_dom_sf"/>
</dbReference>